<dbReference type="Proteomes" id="UP000828384">
    <property type="component" value="Segment"/>
</dbReference>
<keyword evidence="2" id="KW-1185">Reference proteome</keyword>
<reference evidence="1" key="1">
    <citation type="journal article" date="2022" name="Curr. Microbiol.">
        <title>Isolation, Characterization, and Comparative Genomic Analysis of vB_Pd_C23, a Novel Bacteriophage of Pantoea dispersa.</title>
        <authorList>
            <person name="Grami E."/>
            <person name="Laadouze I."/>
            <person name="Ben Tiba S."/>
            <person name="Hafiane A."/>
            <person name="Sealey K.S."/>
            <person name="Saidi N."/>
        </authorList>
    </citation>
    <scope>NUCLEOTIDE SEQUENCE</scope>
</reference>
<protein>
    <submittedName>
        <fullName evidence="1">Uncharacterized protein</fullName>
    </submittedName>
</protein>
<dbReference type="EMBL" id="OL396571">
    <property type="protein sequence ID" value="UGC97723.1"/>
    <property type="molecule type" value="Genomic_DNA"/>
</dbReference>
<sequence length="142" mass="15729">MKLHLGVIDVPYDGEDATTGEVATFLEEKYQVMQLFFDYHQEDIIKLMENSIAGSLENIMAGAPAASDPFAEAMSEIHNLFVFFITSKQLDGRPGVPTMASLLGISKRLKNKSGQPRPSFIDTGLYIASMRAWVSEVINAER</sequence>
<evidence type="ECO:0000313" key="2">
    <source>
        <dbReference type="Proteomes" id="UP000828384"/>
    </source>
</evidence>
<proteinExistence type="predicted"/>
<evidence type="ECO:0000313" key="1">
    <source>
        <dbReference type="EMBL" id="UGC97723.1"/>
    </source>
</evidence>
<accession>A0AAE9C7V5</accession>
<organism evidence="1 2">
    <name type="scientific">Pantoea phage PdC23</name>
    <dbReference type="NCBI Taxonomy" id="2894356"/>
    <lineage>
        <taxon>Viruses</taxon>
        <taxon>Duplodnaviria</taxon>
        <taxon>Heunggongvirae</taxon>
        <taxon>Uroviricota</taxon>
        <taxon>Caudoviricetes</taxon>
        <taxon>Felixviridae</taxon>
        <taxon>Certevirus</taxon>
        <taxon>Certevirus C23</taxon>
    </lineage>
</organism>
<name>A0AAE9C7V5_9CAUD</name>
<gene>
    <name evidence="1" type="ORF">pdc_010</name>
</gene>